<dbReference type="InterPro" id="IPR001054">
    <property type="entry name" value="A/G_cyclase"/>
</dbReference>
<keyword evidence="5" id="KW-1185">Reference proteome</keyword>
<dbReference type="AlphaFoldDB" id="A0A3M9MBG0"/>
<dbReference type="EMBL" id="RJJQ01000008">
    <property type="protein sequence ID" value="RNI22193.1"/>
    <property type="molecule type" value="Genomic_DNA"/>
</dbReference>
<dbReference type="SMART" id="SM00044">
    <property type="entry name" value="CYCc"/>
    <property type="match status" value="1"/>
</dbReference>
<feature type="domain" description="Guanylate cyclase" evidence="3">
    <location>
        <begin position="110"/>
        <end position="230"/>
    </location>
</feature>
<sequence>MRTGAAAEGRAALRDLRDGRWAQPSEQVDASEDLLQLGACHGRTPSRREHRCGNRANLAAQHALCRVDSLSVTTCARCGAELAEGVRFCSSCGAAVAQGGLQAPVRKHVVILFCDLVGSTTLGEGADPEALRERLARYFDAVSRVIWSYGGTVEKFIGDAVMAVFGVPDTREDDAVRAVRAAIGIHEAVADLPGLHVRIGVNSGEVFVTHQPDGQFSVTGDAVNTAQRLEAAAGTDETYVGDTVAELVRAHVVLDDVGEVLHKGKTVPQQVFRVAADQDRMVEVREPAFVGREVELADLAALADRAAAREEGWLLTYVGEPGIGKSRLVRQFAAGRGDALRVVVGGADAMSTGAFGPLASWLSGLDPDWEAYVETLLGGDAAAVLHRLRPAVGRSDAQTSIDDVVWAVHTVLAKLSESAPVASVWDDLHWATEAQLDFIGRLATACRNLPVLTICLTRPELFDANPAWGGGRKSRVEDVIPLGEEEMLALAAERIALQDNEIDLTAEDLVARADGNPQVVQLLAQSAAAGEGLPASVTQLYEAALDRLSADERALVEVASVYGRSFPLAPVAATAGLADAGVVVDRLRSRNVLEVTGEGGYRFGQAVFMQTAYRTMPKRTRITRHAALADWLAEHRHEVATDTVPLVASHRRRAYELLQEIDGPPEELASLRESAAASGMHALRAMELRSDPSMPDLLDQVSQLLAPGDARFFRLALSHLVVGTNFMRDRSRWTEVGERIEARMAADPVWQVVGPVLRHHRGMRTGLLTAAEARTEGRAMRERLGGFPDAPANAVQLARLYLSQAEADLGNLTACHALCLEGIAQAHACEDGFFEQVWRNFDIQIGNSGNAPFREVIADTRHVQSMVAANRGLWATTTSVLASALACNGQFDAAWHEWDDLTAALGDDVERLPHVTQYLPRMLSAAGRLADAAHAWAELVDKAQRFSIPTLACGCISGAARDAIFAGDLATARTMRGQAGTIELHDNLSAHRDNAIAFTHAIECALAGDRPGAEAWMDRATGIDRPEESLLEAGYINSLAAIVEHLLGDEAASRTAAEAAKEAFDAKGAVALRDQVDAWVANADRLRTAADAVTG</sequence>
<evidence type="ECO:0000256" key="1">
    <source>
        <dbReference type="ARBA" id="ARBA00022741"/>
    </source>
</evidence>
<dbReference type="Gene3D" id="3.30.70.1230">
    <property type="entry name" value="Nucleotide cyclase"/>
    <property type="match status" value="1"/>
</dbReference>
<dbReference type="GO" id="GO:0035556">
    <property type="term" value="P:intracellular signal transduction"/>
    <property type="evidence" value="ECO:0007669"/>
    <property type="project" value="InterPro"/>
</dbReference>
<dbReference type="GO" id="GO:0005737">
    <property type="term" value="C:cytoplasm"/>
    <property type="evidence" value="ECO:0007669"/>
    <property type="project" value="TreeGrafter"/>
</dbReference>
<dbReference type="GO" id="GO:0009190">
    <property type="term" value="P:cyclic nucleotide biosynthetic process"/>
    <property type="evidence" value="ECO:0007669"/>
    <property type="project" value="InterPro"/>
</dbReference>
<evidence type="ECO:0000313" key="4">
    <source>
        <dbReference type="EMBL" id="RNI22193.1"/>
    </source>
</evidence>
<dbReference type="Pfam" id="PF00211">
    <property type="entry name" value="Guanylate_cyc"/>
    <property type="match status" value="1"/>
</dbReference>
<comment type="caution">
    <text evidence="4">The sequence shown here is derived from an EMBL/GenBank/DDBJ whole genome shotgun (WGS) entry which is preliminary data.</text>
</comment>
<dbReference type="PANTHER" id="PTHR16305">
    <property type="entry name" value="TESTICULAR SOLUBLE ADENYLYL CYCLASE"/>
    <property type="match status" value="1"/>
</dbReference>
<dbReference type="Pfam" id="PF13240">
    <property type="entry name" value="Zn_Ribbon_1"/>
    <property type="match status" value="1"/>
</dbReference>
<dbReference type="PROSITE" id="PS50125">
    <property type="entry name" value="GUANYLATE_CYCLASE_2"/>
    <property type="match status" value="1"/>
</dbReference>
<dbReference type="InterPro" id="IPR026870">
    <property type="entry name" value="Zinc_ribbon_dom"/>
</dbReference>
<dbReference type="GO" id="GO:0005524">
    <property type="term" value="F:ATP binding"/>
    <property type="evidence" value="ECO:0007669"/>
    <property type="project" value="UniProtKB-KW"/>
</dbReference>
<proteinExistence type="predicted"/>
<dbReference type="SUPFAM" id="SSF55073">
    <property type="entry name" value="Nucleotide cyclase"/>
    <property type="match status" value="1"/>
</dbReference>
<dbReference type="Proteomes" id="UP000271678">
    <property type="component" value="Unassembled WGS sequence"/>
</dbReference>
<gene>
    <name evidence="4" type="ORF">EFY87_09445</name>
</gene>
<evidence type="ECO:0000256" key="2">
    <source>
        <dbReference type="ARBA" id="ARBA00022840"/>
    </source>
</evidence>
<reference evidence="4 5" key="1">
    <citation type="submission" date="2018-11" db="EMBL/GenBank/DDBJ databases">
        <title>Draft genome of Simplicispira Flexivirga sp. BO-16.</title>
        <authorList>
            <person name="Im W.T."/>
        </authorList>
    </citation>
    <scope>NUCLEOTIDE SEQUENCE [LARGE SCALE GENOMIC DNA]</scope>
    <source>
        <strain evidence="4 5">BO-16</strain>
    </source>
</reference>
<protein>
    <submittedName>
        <fullName evidence="4">Zinc-ribbon domain-containing protein</fullName>
    </submittedName>
</protein>
<evidence type="ECO:0000259" key="3">
    <source>
        <dbReference type="PROSITE" id="PS50125"/>
    </source>
</evidence>
<dbReference type="CDD" id="cd07302">
    <property type="entry name" value="CHD"/>
    <property type="match status" value="1"/>
</dbReference>
<name>A0A3M9MBG0_9MICO</name>
<dbReference type="PANTHER" id="PTHR16305:SF28">
    <property type="entry name" value="GUANYLATE CYCLASE DOMAIN-CONTAINING PROTEIN"/>
    <property type="match status" value="1"/>
</dbReference>
<keyword evidence="1" id="KW-0547">Nucleotide-binding</keyword>
<dbReference type="GO" id="GO:0004016">
    <property type="term" value="F:adenylate cyclase activity"/>
    <property type="evidence" value="ECO:0007669"/>
    <property type="project" value="UniProtKB-ARBA"/>
</dbReference>
<dbReference type="Pfam" id="PF13191">
    <property type="entry name" value="AAA_16"/>
    <property type="match status" value="1"/>
</dbReference>
<keyword evidence="2" id="KW-0067">ATP-binding</keyword>
<organism evidence="4 5">
    <name type="scientific">Flexivirga caeni</name>
    <dbReference type="NCBI Taxonomy" id="2294115"/>
    <lineage>
        <taxon>Bacteria</taxon>
        <taxon>Bacillati</taxon>
        <taxon>Actinomycetota</taxon>
        <taxon>Actinomycetes</taxon>
        <taxon>Micrococcales</taxon>
        <taxon>Dermacoccaceae</taxon>
        <taxon>Flexivirga</taxon>
    </lineage>
</organism>
<dbReference type="InterPro" id="IPR029787">
    <property type="entry name" value="Nucleotide_cyclase"/>
</dbReference>
<evidence type="ECO:0000313" key="5">
    <source>
        <dbReference type="Proteomes" id="UP000271678"/>
    </source>
</evidence>
<dbReference type="InterPro" id="IPR041664">
    <property type="entry name" value="AAA_16"/>
</dbReference>
<accession>A0A3M9MBG0</accession>